<sequence>MAQMSKLQVKRLAALARLTRMQREAELAALARLNARARALDARIASLQAEERSTRETLAQEPASGQNTLAYLRYLSLEDTRLRAARKELDPALAAQHGATARAVGRHDVVTKLGHPKRGEPR</sequence>
<reference evidence="2 3" key="1">
    <citation type="submission" date="2016-11" db="EMBL/GenBank/DDBJ databases">
        <title>A multilocus sequence analysis scheme for characterization of bacteria in the genus Thioclava.</title>
        <authorList>
            <person name="Liu Y."/>
            <person name="Shao Z."/>
        </authorList>
    </citation>
    <scope>NUCLEOTIDE SEQUENCE [LARGE SCALE GENOMIC DNA]</scope>
    <source>
        <strain evidence="2 3">TAW-CT134</strain>
    </source>
</reference>
<protein>
    <recommendedName>
        <fullName evidence="4">Flagellar export protein FliJ</fullName>
    </recommendedName>
</protein>
<dbReference type="Proteomes" id="UP000190787">
    <property type="component" value="Unassembled WGS sequence"/>
</dbReference>
<evidence type="ECO:0008006" key="4">
    <source>
        <dbReference type="Google" id="ProtNLM"/>
    </source>
</evidence>
<accession>A0ABX3MTU2</accession>
<comment type="caution">
    <text evidence="2">The sequence shown here is derived from an EMBL/GenBank/DDBJ whole genome shotgun (WGS) entry which is preliminary data.</text>
</comment>
<evidence type="ECO:0000313" key="3">
    <source>
        <dbReference type="Proteomes" id="UP000190787"/>
    </source>
</evidence>
<name>A0ABX3MTU2_9RHOB</name>
<keyword evidence="3" id="KW-1185">Reference proteome</keyword>
<dbReference type="RefSeq" id="WP_078605966.1">
    <property type="nucleotide sequence ID" value="NZ_MPZV01000004.1"/>
</dbReference>
<dbReference type="EMBL" id="MPZV01000004">
    <property type="protein sequence ID" value="OOY23111.1"/>
    <property type="molecule type" value="Genomic_DNA"/>
</dbReference>
<proteinExistence type="predicted"/>
<organism evidence="2 3">
    <name type="scientific">Thioclava sediminum</name>
    <dbReference type="NCBI Taxonomy" id="1915319"/>
    <lineage>
        <taxon>Bacteria</taxon>
        <taxon>Pseudomonadati</taxon>
        <taxon>Pseudomonadota</taxon>
        <taxon>Alphaproteobacteria</taxon>
        <taxon>Rhodobacterales</taxon>
        <taxon>Paracoccaceae</taxon>
        <taxon>Thioclava</taxon>
    </lineage>
</organism>
<evidence type="ECO:0000313" key="2">
    <source>
        <dbReference type="EMBL" id="OOY23111.1"/>
    </source>
</evidence>
<gene>
    <name evidence="2" type="ORF">BMI91_16840</name>
</gene>
<evidence type="ECO:0000256" key="1">
    <source>
        <dbReference type="SAM" id="MobiDB-lite"/>
    </source>
</evidence>
<feature type="region of interest" description="Disordered" evidence="1">
    <location>
        <begin position="95"/>
        <end position="122"/>
    </location>
</feature>